<keyword evidence="5" id="KW-0812">Transmembrane</keyword>
<feature type="active site" description="Proton acceptor" evidence="5 6">
    <location>
        <position position="380"/>
    </location>
</feature>
<feature type="binding site" evidence="5">
    <location>
        <position position="328"/>
    </location>
    <ligand>
        <name>S-methyl-5'-thioadenosine</name>
        <dbReference type="ChEBI" id="CHEBI:17509"/>
    </ligand>
</feature>
<feature type="transmembrane region" description="Helical" evidence="5">
    <location>
        <begin position="42"/>
        <end position="62"/>
    </location>
</feature>
<dbReference type="NCBIfam" id="NF002956">
    <property type="entry name" value="PRK03612.1"/>
    <property type="match status" value="1"/>
</dbReference>
<dbReference type="InterPro" id="IPR030374">
    <property type="entry name" value="PABS"/>
</dbReference>
<feature type="binding site" evidence="5">
    <location>
        <position position="254"/>
    </location>
    <ligand>
        <name>S-methyl-5'-thioadenosine</name>
        <dbReference type="ChEBI" id="CHEBI:17509"/>
    </ligand>
</feature>
<dbReference type="Proteomes" id="UP001500298">
    <property type="component" value="Unassembled WGS sequence"/>
</dbReference>
<dbReference type="SUPFAM" id="SSF53335">
    <property type="entry name" value="S-adenosyl-L-methionine-dependent methyltransferases"/>
    <property type="match status" value="1"/>
</dbReference>
<dbReference type="PANTHER" id="PTHR43317:SF1">
    <property type="entry name" value="THERMOSPERMINE SYNTHASE ACAULIS5"/>
    <property type="match status" value="1"/>
</dbReference>
<keyword evidence="5" id="KW-1133">Transmembrane helix</keyword>
<dbReference type="InterPro" id="IPR030373">
    <property type="entry name" value="PABS_CS"/>
</dbReference>
<comment type="subunit">
    <text evidence="5">Homodimer or homotetramer.</text>
</comment>
<keyword evidence="9" id="KW-1185">Reference proteome</keyword>
<dbReference type="HAMAP" id="MF_00198">
    <property type="entry name" value="Spermidine_synth"/>
    <property type="match status" value="1"/>
</dbReference>
<feature type="transmembrane region" description="Helical" evidence="5">
    <location>
        <begin position="157"/>
        <end position="176"/>
    </location>
</feature>
<comment type="subcellular location">
    <subcellularLocation>
        <location evidence="5">Cell membrane</location>
        <topology evidence="5">Multi-pass membrane protein</topology>
    </subcellularLocation>
</comment>
<dbReference type="InterPro" id="IPR029063">
    <property type="entry name" value="SAM-dependent_MTases_sf"/>
</dbReference>
<organism evidence="8 9">
    <name type="scientific">Algivirga pacifica</name>
    <dbReference type="NCBI Taxonomy" id="1162670"/>
    <lineage>
        <taxon>Bacteria</taxon>
        <taxon>Pseudomonadati</taxon>
        <taxon>Bacteroidota</taxon>
        <taxon>Cytophagia</taxon>
        <taxon>Cytophagales</taxon>
        <taxon>Flammeovirgaceae</taxon>
        <taxon>Algivirga</taxon>
    </lineage>
</organism>
<keyword evidence="5" id="KW-1003">Cell membrane</keyword>
<dbReference type="CDD" id="cd02440">
    <property type="entry name" value="AdoMet_MTases"/>
    <property type="match status" value="1"/>
</dbReference>
<dbReference type="Pfam" id="PF01564">
    <property type="entry name" value="Spermine_synth"/>
    <property type="match status" value="1"/>
</dbReference>
<evidence type="ECO:0000313" key="8">
    <source>
        <dbReference type="EMBL" id="GAA4822297.1"/>
    </source>
</evidence>
<feature type="transmembrane region" description="Helical" evidence="5">
    <location>
        <begin position="211"/>
        <end position="229"/>
    </location>
</feature>
<feature type="transmembrane region" description="Helical" evidence="5">
    <location>
        <begin position="115"/>
        <end position="136"/>
    </location>
</feature>
<protein>
    <recommendedName>
        <fullName evidence="5">Polyamine aminopropyltransferase</fullName>
    </recommendedName>
    <alternativeName>
        <fullName evidence="5">Putrescine aminopropyltransferase</fullName>
        <shortName evidence="5">PAPT</shortName>
    </alternativeName>
    <alternativeName>
        <fullName evidence="5">Spermidine synthase</fullName>
        <shortName evidence="5">SPDS</shortName>
        <shortName evidence="5">SPDSY</shortName>
        <ecNumber evidence="5">2.5.1.16</ecNumber>
    </alternativeName>
</protein>
<dbReference type="PROSITE" id="PS01330">
    <property type="entry name" value="PABS_1"/>
    <property type="match status" value="1"/>
</dbReference>
<gene>
    <name evidence="5" type="primary">speE</name>
    <name evidence="8" type="ORF">GCM10023331_03310</name>
</gene>
<evidence type="ECO:0000256" key="4">
    <source>
        <dbReference type="ARBA" id="ARBA00023115"/>
    </source>
</evidence>
<comment type="function">
    <text evidence="5">Catalyzes the irreversible transfer of a propylamine group from the amino donor S-adenosylmethioninamine (decarboxy-AdoMet) to putrescine (1,4-diaminobutane) to yield spermidine.</text>
</comment>
<dbReference type="EMBL" id="BAABJX010000006">
    <property type="protein sequence ID" value="GAA4822297.1"/>
    <property type="molecule type" value="Genomic_DNA"/>
</dbReference>
<evidence type="ECO:0000256" key="2">
    <source>
        <dbReference type="ARBA" id="ARBA00022679"/>
    </source>
</evidence>
<comment type="caution">
    <text evidence="8">The sequence shown here is derived from an EMBL/GenBank/DDBJ whole genome shotgun (WGS) entry which is preliminary data.</text>
</comment>
<dbReference type="PROSITE" id="PS51006">
    <property type="entry name" value="PABS_2"/>
    <property type="match status" value="1"/>
</dbReference>
<feature type="transmembrane region" description="Helical" evidence="5">
    <location>
        <begin position="74"/>
        <end position="95"/>
    </location>
</feature>
<feature type="domain" description="PABS" evidence="7">
    <location>
        <begin position="220"/>
        <end position="459"/>
    </location>
</feature>
<dbReference type="InterPro" id="IPR001045">
    <property type="entry name" value="Spermi_synthase"/>
</dbReference>
<feature type="transmembrane region" description="Helical" evidence="5">
    <location>
        <begin position="182"/>
        <end position="199"/>
    </location>
</feature>
<dbReference type="NCBIfam" id="NF037959">
    <property type="entry name" value="MFS_SpdSyn"/>
    <property type="match status" value="1"/>
</dbReference>
<reference evidence="9" key="1">
    <citation type="journal article" date="2019" name="Int. J. Syst. Evol. Microbiol.">
        <title>The Global Catalogue of Microorganisms (GCM) 10K type strain sequencing project: providing services to taxonomists for standard genome sequencing and annotation.</title>
        <authorList>
            <consortium name="The Broad Institute Genomics Platform"/>
            <consortium name="The Broad Institute Genome Sequencing Center for Infectious Disease"/>
            <person name="Wu L."/>
            <person name="Ma J."/>
        </authorList>
    </citation>
    <scope>NUCLEOTIDE SEQUENCE [LARGE SCALE GENOMIC DNA]</scope>
    <source>
        <strain evidence="9">JCM 18326</strain>
    </source>
</reference>
<feature type="transmembrane region" description="Helical" evidence="5">
    <location>
        <begin position="12"/>
        <end position="30"/>
    </location>
</feature>
<comment type="caution">
    <text evidence="5">Lacks conserved residue(s) required for the propagation of feature annotation.</text>
</comment>
<evidence type="ECO:0000313" key="9">
    <source>
        <dbReference type="Proteomes" id="UP001500298"/>
    </source>
</evidence>
<evidence type="ECO:0000259" key="7">
    <source>
        <dbReference type="PROSITE" id="PS51006"/>
    </source>
</evidence>
<dbReference type="RefSeq" id="WP_345368679.1">
    <property type="nucleotide sequence ID" value="NZ_BAABJX010000006.1"/>
</dbReference>
<comment type="pathway">
    <text evidence="5">Amine and polyamine biosynthesis; spermidine biosynthesis; spermidine from putrescine: step 1/1.</text>
</comment>
<keyword evidence="4 5" id="KW-0620">Polyamine biosynthesis</keyword>
<name>A0ABP9D082_9BACT</name>
<keyword evidence="5" id="KW-0472">Membrane</keyword>
<proteinExistence type="inferred from homology"/>
<sequence length="526" mass="60026">MIFKFFTKSNTLKLALFATGLSGIVAEYILSTLATYFLGNSVLQWTLILSFMLFAMGLGSRLSKYMEKQLLERFIIVEYVLSVLVAFSSLLAYGAASYASFNDALSIYTFPLEGVLIYALSILIGLLIGLEIPLVTRLNEEFESLRVNISAVMEKDYFGSLIGGLFFAFVGLPYLGLTYTPFVLGAVNLLVAMMLFFRLRGMLQPFYRKVLLLTGGLVSIVIFTGGFWAKDIINYGEQQRYKDKVVLQKQTPYQRLVVTKLKEDYWFYINSNLQLSTFDEHLYHEPMAHPVMKLQEHPQDILILGGGDGCLAREVLKYPSVKSITLVDLDPEVTALAKTHPIFTDMNKGALTHEKVKVINQDAFTFMEENQAFYDVVMVDFPDPKSIELGRLYAYEMYRMIYNRLRPRGVMIVQAGSPYYATKAFRCIEKTMQKADFNTLPMHNQVLTLGEWGWIVGAKEIPQEALKPTLQQLSFEDVDTKWLTRDAMMMITSFGKDLVPIDSIEINTIHNPVLPRYYRTGNWRLY</sequence>
<evidence type="ECO:0000256" key="5">
    <source>
        <dbReference type="HAMAP-Rule" id="MF_00198"/>
    </source>
</evidence>
<evidence type="ECO:0000256" key="3">
    <source>
        <dbReference type="ARBA" id="ARBA00023066"/>
    </source>
</evidence>
<comment type="similarity">
    <text evidence="1 5">Belongs to the spermidine/spermine synthase family.</text>
</comment>
<keyword evidence="2 5" id="KW-0808">Transferase</keyword>
<evidence type="ECO:0000256" key="6">
    <source>
        <dbReference type="PROSITE-ProRule" id="PRU00354"/>
    </source>
</evidence>
<feature type="binding site" evidence="5">
    <location>
        <position position="308"/>
    </location>
    <ligand>
        <name>spermidine</name>
        <dbReference type="ChEBI" id="CHEBI:57834"/>
    </ligand>
</feature>
<evidence type="ECO:0000256" key="1">
    <source>
        <dbReference type="ARBA" id="ARBA00007867"/>
    </source>
</evidence>
<feature type="binding site" evidence="5">
    <location>
        <begin position="362"/>
        <end position="363"/>
    </location>
    <ligand>
        <name>S-methyl-5'-thioadenosine</name>
        <dbReference type="ChEBI" id="CHEBI:17509"/>
    </ligand>
</feature>
<dbReference type="Gene3D" id="3.40.50.150">
    <property type="entry name" value="Vaccinia Virus protein VP39"/>
    <property type="match status" value="1"/>
</dbReference>
<accession>A0ABP9D082</accession>
<feature type="binding site" evidence="5">
    <location>
        <position position="284"/>
    </location>
    <ligand>
        <name>spermidine</name>
        <dbReference type="ChEBI" id="CHEBI:57834"/>
    </ligand>
</feature>
<dbReference type="EC" id="2.5.1.16" evidence="5"/>
<comment type="catalytic activity">
    <reaction evidence="5">
        <text>S-adenosyl 3-(methylsulfanyl)propylamine + putrescine = S-methyl-5'-thioadenosine + spermidine + H(+)</text>
        <dbReference type="Rhea" id="RHEA:12721"/>
        <dbReference type="ChEBI" id="CHEBI:15378"/>
        <dbReference type="ChEBI" id="CHEBI:17509"/>
        <dbReference type="ChEBI" id="CHEBI:57443"/>
        <dbReference type="ChEBI" id="CHEBI:57834"/>
        <dbReference type="ChEBI" id="CHEBI:326268"/>
        <dbReference type="EC" id="2.5.1.16"/>
    </reaction>
</comment>
<keyword evidence="3 5" id="KW-0745">Spermidine biosynthesis</keyword>
<dbReference type="PANTHER" id="PTHR43317">
    <property type="entry name" value="THERMOSPERMINE SYNTHASE ACAULIS5"/>
    <property type="match status" value="1"/>
</dbReference>